<evidence type="ECO:0000313" key="4">
    <source>
        <dbReference type="Proteomes" id="UP000321612"/>
    </source>
</evidence>
<comment type="caution">
    <text evidence="3">The sequence shown here is derived from an EMBL/GenBank/DDBJ whole genome shotgun (WGS) entry which is preliminary data.</text>
</comment>
<dbReference type="InterPro" id="IPR008258">
    <property type="entry name" value="Transglycosylase_SLT_dom_1"/>
</dbReference>
<dbReference type="OrthoDB" id="1081306at2"/>
<name>A0A5C8GJN2_9BACT</name>
<dbReference type="EMBL" id="SDIK01000047">
    <property type="protein sequence ID" value="TXJ62019.1"/>
    <property type="molecule type" value="Genomic_DNA"/>
</dbReference>
<reference evidence="4" key="1">
    <citation type="submission" date="2019-05" db="EMBL/GenBank/DDBJ databases">
        <title>Prevotella brunnea sp. nov., isolated from a wound of a patient.</title>
        <authorList>
            <person name="Buhl M."/>
        </authorList>
    </citation>
    <scope>NUCLEOTIDE SEQUENCE [LARGE SCALE GENOMIC DNA]</scope>
    <source>
        <strain evidence="4">A2672</strain>
    </source>
</reference>
<keyword evidence="1" id="KW-0732">Signal</keyword>
<sequence>MRIFRSTIIAILMIFIPQFVEAADTEAANSGFNWTPVLNAIIQVESKGNARAVNGPHVGILQISPILVSECNRILRKRGKKKRFSLSDRFSPSKSREMFLLIQSVYNPGNNVERAIRLWNGGVRYSIRKTQGYFNKVMSFL</sequence>
<dbReference type="AlphaFoldDB" id="A0A5C8GJN2"/>
<evidence type="ECO:0000259" key="2">
    <source>
        <dbReference type="Pfam" id="PF01464"/>
    </source>
</evidence>
<evidence type="ECO:0000313" key="3">
    <source>
        <dbReference type="EMBL" id="TXJ62019.1"/>
    </source>
</evidence>
<feature type="chain" id="PRO_5023055677" description="Transglycosylase SLT domain-containing protein" evidence="1">
    <location>
        <begin position="23"/>
        <end position="141"/>
    </location>
</feature>
<organism evidence="3 4">
    <name type="scientific">Prevotella brunnea</name>
    <dbReference type="NCBI Taxonomy" id="2508867"/>
    <lineage>
        <taxon>Bacteria</taxon>
        <taxon>Pseudomonadati</taxon>
        <taxon>Bacteroidota</taxon>
        <taxon>Bacteroidia</taxon>
        <taxon>Bacteroidales</taxon>
        <taxon>Prevotellaceae</taxon>
        <taxon>Prevotella</taxon>
    </lineage>
</organism>
<dbReference type="Gene3D" id="1.10.530.10">
    <property type="match status" value="1"/>
</dbReference>
<feature type="signal peptide" evidence="1">
    <location>
        <begin position="1"/>
        <end position="22"/>
    </location>
</feature>
<protein>
    <recommendedName>
        <fullName evidence="2">Transglycosylase SLT domain-containing protein</fullName>
    </recommendedName>
</protein>
<keyword evidence="4" id="KW-1185">Reference proteome</keyword>
<feature type="domain" description="Transglycosylase SLT" evidence="2">
    <location>
        <begin position="32"/>
        <end position="123"/>
    </location>
</feature>
<dbReference type="SUPFAM" id="SSF53955">
    <property type="entry name" value="Lysozyme-like"/>
    <property type="match status" value="1"/>
</dbReference>
<accession>A0A5C8GJN2</accession>
<dbReference type="InterPro" id="IPR023346">
    <property type="entry name" value="Lysozyme-like_dom_sf"/>
</dbReference>
<dbReference type="Pfam" id="PF01464">
    <property type="entry name" value="SLT"/>
    <property type="match status" value="1"/>
</dbReference>
<dbReference type="Proteomes" id="UP000321612">
    <property type="component" value="Unassembled WGS sequence"/>
</dbReference>
<evidence type="ECO:0000256" key="1">
    <source>
        <dbReference type="SAM" id="SignalP"/>
    </source>
</evidence>
<proteinExistence type="predicted"/>
<gene>
    <name evidence="3" type="ORF">ETF27_06465</name>
</gene>